<proteinExistence type="predicted"/>
<dbReference type="Proteomes" id="UP000013085">
    <property type="component" value="Unassembled WGS sequence"/>
</dbReference>
<accession>A0A0E2HFW8</accession>
<gene>
    <name evidence="1" type="ORF">HMPREF1090_00644</name>
</gene>
<evidence type="ECO:0000313" key="2">
    <source>
        <dbReference type="Proteomes" id="UP000013085"/>
    </source>
</evidence>
<evidence type="ECO:0000313" key="1">
    <source>
        <dbReference type="EMBL" id="ENZ19260.1"/>
    </source>
</evidence>
<dbReference type="AlphaFoldDB" id="A0A0E2HFW8"/>
<sequence length="39" mass="4353">MELSVSHNLSIAFKVQFFCSKLKSNLGGQGHLFPMKKEA</sequence>
<name>A0A0E2HFW8_9FIRM</name>
<comment type="caution">
    <text evidence="1">The sequence shown here is derived from an EMBL/GenBank/DDBJ whole genome shotgun (WGS) entry which is preliminary data.</text>
</comment>
<dbReference type="HOGENOM" id="CLU_3307351_0_0_9"/>
<reference evidence="1 2" key="1">
    <citation type="submission" date="2013-01" db="EMBL/GenBank/DDBJ databases">
        <title>The Genome Sequence of Clostridium clostridioforme 90A8.</title>
        <authorList>
            <consortium name="The Broad Institute Genome Sequencing Platform"/>
            <person name="Earl A."/>
            <person name="Ward D."/>
            <person name="Feldgarden M."/>
            <person name="Gevers D."/>
            <person name="Courvalin P."/>
            <person name="Lambert T."/>
            <person name="Walker B."/>
            <person name="Young S.K."/>
            <person name="Zeng Q."/>
            <person name="Gargeya S."/>
            <person name="Fitzgerald M."/>
            <person name="Haas B."/>
            <person name="Abouelleil A."/>
            <person name="Alvarado L."/>
            <person name="Arachchi H.M."/>
            <person name="Berlin A.M."/>
            <person name="Chapman S.B."/>
            <person name="Dewar J."/>
            <person name="Goldberg J."/>
            <person name="Griggs A."/>
            <person name="Gujja S."/>
            <person name="Hansen M."/>
            <person name="Howarth C."/>
            <person name="Imamovic A."/>
            <person name="Larimer J."/>
            <person name="McCowan C."/>
            <person name="Murphy C."/>
            <person name="Neiman D."/>
            <person name="Pearson M."/>
            <person name="Priest M."/>
            <person name="Roberts A."/>
            <person name="Saif S."/>
            <person name="Shea T."/>
            <person name="Sisk P."/>
            <person name="Sykes S."/>
            <person name="Wortman J."/>
            <person name="Nusbaum C."/>
            <person name="Birren B."/>
        </authorList>
    </citation>
    <scope>NUCLEOTIDE SEQUENCE [LARGE SCALE GENOMIC DNA]</scope>
    <source>
        <strain evidence="1 2">90A8</strain>
    </source>
</reference>
<organism evidence="1 2">
    <name type="scientific">[Clostridium] clostridioforme 90A8</name>
    <dbReference type="NCBI Taxonomy" id="999408"/>
    <lineage>
        <taxon>Bacteria</taxon>
        <taxon>Bacillati</taxon>
        <taxon>Bacillota</taxon>
        <taxon>Clostridia</taxon>
        <taxon>Lachnospirales</taxon>
        <taxon>Lachnospiraceae</taxon>
        <taxon>Enterocloster</taxon>
    </lineage>
</organism>
<dbReference type="EMBL" id="AGYR01000005">
    <property type="protein sequence ID" value="ENZ19260.1"/>
    <property type="molecule type" value="Genomic_DNA"/>
</dbReference>
<protein>
    <submittedName>
        <fullName evidence="1">Uncharacterized protein</fullName>
    </submittedName>
</protein>